<dbReference type="NCBIfam" id="TIGR03337">
    <property type="entry name" value="phnR"/>
    <property type="match status" value="1"/>
</dbReference>
<dbReference type="SUPFAM" id="SSF64288">
    <property type="entry name" value="Chorismate lyase-like"/>
    <property type="match status" value="1"/>
</dbReference>
<dbReference type="Gene3D" id="3.40.1410.10">
    <property type="entry name" value="Chorismate lyase-like"/>
    <property type="match status" value="1"/>
</dbReference>
<evidence type="ECO:0000313" key="6">
    <source>
        <dbReference type="Proteomes" id="UP000190834"/>
    </source>
</evidence>
<dbReference type="InterPro" id="IPR036388">
    <property type="entry name" value="WH-like_DNA-bd_sf"/>
</dbReference>
<dbReference type="InterPro" id="IPR036390">
    <property type="entry name" value="WH_DNA-bd_sf"/>
</dbReference>
<keyword evidence="1" id="KW-0805">Transcription regulation</keyword>
<organism evidence="5 6">
    <name type="scientific">Vibrio cincinnatiensis DSM 19608</name>
    <dbReference type="NCBI Taxonomy" id="1123491"/>
    <lineage>
        <taxon>Bacteria</taxon>
        <taxon>Pseudomonadati</taxon>
        <taxon>Pseudomonadota</taxon>
        <taxon>Gammaproteobacteria</taxon>
        <taxon>Vibrionales</taxon>
        <taxon>Vibrionaceae</taxon>
        <taxon>Vibrio</taxon>
    </lineage>
</organism>
<reference evidence="6" key="1">
    <citation type="submission" date="2017-02" db="EMBL/GenBank/DDBJ databases">
        <authorList>
            <person name="Varghese N."/>
            <person name="Submissions S."/>
        </authorList>
    </citation>
    <scope>NUCLEOTIDE SEQUENCE [LARGE SCALE GENOMIC DNA]</scope>
    <source>
        <strain evidence="6">DSM 19608</strain>
    </source>
</reference>
<proteinExistence type="predicted"/>
<dbReference type="SUPFAM" id="SSF46785">
    <property type="entry name" value="Winged helix' DNA-binding domain"/>
    <property type="match status" value="1"/>
</dbReference>
<name>A0A1T4LIJ3_VIBCI</name>
<dbReference type="GO" id="GO:0045892">
    <property type="term" value="P:negative regulation of DNA-templated transcription"/>
    <property type="evidence" value="ECO:0007669"/>
    <property type="project" value="TreeGrafter"/>
</dbReference>
<dbReference type="InterPro" id="IPR028978">
    <property type="entry name" value="Chorismate_lyase_/UTRA_dom_sf"/>
</dbReference>
<evidence type="ECO:0000259" key="4">
    <source>
        <dbReference type="PROSITE" id="PS50949"/>
    </source>
</evidence>
<dbReference type="PRINTS" id="PR00035">
    <property type="entry name" value="HTHGNTR"/>
</dbReference>
<dbReference type="Pfam" id="PF00392">
    <property type="entry name" value="GntR"/>
    <property type="match status" value="1"/>
</dbReference>
<accession>A0A1T4LIJ3</accession>
<sequence>MQYVKIKDAIVEQIEAGMLAPKQKLPAERKLAESFDTTRVTLREALSLLEAEGKIYREDRRGWFISPPPLCYDPTQTLNFTNMALAQHRQPKTDLLSAKAVMVNKQASKLLQLAPFSDVYRIDRVRYLDNRPVVFVTHYVRPEYFPNLLDFDLSQSLTDIYQTHFSVQYQKTRYRITTSSLLGETAQALRATTGTPATVVERVNYNQHGELIDCDIEYWRHDAISIESVVELSYPAESDLSSCLTRGEK</sequence>
<keyword evidence="6" id="KW-1185">Reference proteome</keyword>
<dbReference type="RefSeq" id="WP_078925001.1">
    <property type="nucleotide sequence ID" value="NZ_FUXB01000003.1"/>
</dbReference>
<dbReference type="InterPro" id="IPR000524">
    <property type="entry name" value="Tscrpt_reg_HTH_GntR"/>
</dbReference>
<dbReference type="OrthoDB" id="9784545at2"/>
<dbReference type="EMBL" id="FUXB01000003">
    <property type="protein sequence ID" value="SJZ54530.1"/>
    <property type="molecule type" value="Genomic_DNA"/>
</dbReference>
<dbReference type="GeneID" id="70581987"/>
<dbReference type="Proteomes" id="UP000190834">
    <property type="component" value="Unassembled WGS sequence"/>
</dbReference>
<gene>
    <name evidence="5" type="ORF">SAMN02745782_00606</name>
</gene>
<dbReference type="CDD" id="cd07377">
    <property type="entry name" value="WHTH_GntR"/>
    <property type="match status" value="1"/>
</dbReference>
<evidence type="ECO:0000313" key="5">
    <source>
        <dbReference type="EMBL" id="SJZ54530.1"/>
    </source>
</evidence>
<dbReference type="GO" id="GO:0003700">
    <property type="term" value="F:DNA-binding transcription factor activity"/>
    <property type="evidence" value="ECO:0007669"/>
    <property type="project" value="InterPro"/>
</dbReference>
<dbReference type="Pfam" id="PF07702">
    <property type="entry name" value="UTRA"/>
    <property type="match status" value="1"/>
</dbReference>
<dbReference type="SMART" id="SM00345">
    <property type="entry name" value="HTH_GNTR"/>
    <property type="match status" value="1"/>
</dbReference>
<dbReference type="InterPro" id="IPR011663">
    <property type="entry name" value="UTRA"/>
</dbReference>
<keyword evidence="2" id="KW-0238">DNA-binding</keyword>
<evidence type="ECO:0000256" key="1">
    <source>
        <dbReference type="ARBA" id="ARBA00023015"/>
    </source>
</evidence>
<dbReference type="STRING" id="1123491.SAMN02745782_00606"/>
<protein>
    <submittedName>
        <fullName evidence="5">Transcriptional regulator, GntR family</fullName>
    </submittedName>
</protein>
<dbReference type="GO" id="GO:0003677">
    <property type="term" value="F:DNA binding"/>
    <property type="evidence" value="ECO:0007669"/>
    <property type="project" value="UniProtKB-KW"/>
</dbReference>
<dbReference type="InterPro" id="IPR050679">
    <property type="entry name" value="Bact_HTH_transcr_reg"/>
</dbReference>
<dbReference type="PANTHER" id="PTHR44846:SF7">
    <property type="entry name" value="TRANSCRIPTIONAL REGULATOR OF 2-AMINOETHYLPHOSPHONATE DEGRADATION OPERONS-RELATED"/>
    <property type="match status" value="1"/>
</dbReference>
<dbReference type="SMART" id="SM00866">
    <property type="entry name" value="UTRA"/>
    <property type="match status" value="1"/>
</dbReference>
<dbReference type="InterPro" id="IPR017722">
    <property type="entry name" value="Tscrpt_reg_PhnR"/>
</dbReference>
<dbReference type="Gene3D" id="1.10.10.10">
    <property type="entry name" value="Winged helix-like DNA-binding domain superfamily/Winged helix DNA-binding domain"/>
    <property type="match status" value="1"/>
</dbReference>
<keyword evidence="3" id="KW-0804">Transcription</keyword>
<evidence type="ECO:0000256" key="2">
    <source>
        <dbReference type="ARBA" id="ARBA00023125"/>
    </source>
</evidence>
<dbReference type="AlphaFoldDB" id="A0A1T4LIJ3"/>
<feature type="domain" description="HTH gntR-type" evidence="4">
    <location>
        <begin position="1"/>
        <end position="68"/>
    </location>
</feature>
<evidence type="ECO:0000256" key="3">
    <source>
        <dbReference type="ARBA" id="ARBA00023163"/>
    </source>
</evidence>
<dbReference type="FunFam" id="1.10.10.10:FF:000287">
    <property type="entry name" value="Phosphonate utilization transcriptional regulator PhnR"/>
    <property type="match status" value="1"/>
</dbReference>
<dbReference type="PANTHER" id="PTHR44846">
    <property type="entry name" value="MANNOSYL-D-GLYCERATE TRANSPORT/METABOLISM SYSTEM REPRESSOR MNGR-RELATED"/>
    <property type="match status" value="1"/>
</dbReference>
<dbReference type="PROSITE" id="PS50949">
    <property type="entry name" value="HTH_GNTR"/>
    <property type="match status" value="1"/>
</dbReference>